<gene>
    <name evidence="5" type="primary">LOC100185158-002</name>
</gene>
<proteinExistence type="evidence at transcript level"/>
<dbReference type="InterPro" id="IPR003653">
    <property type="entry name" value="Peptidase_C48_C"/>
</dbReference>
<evidence type="ECO:0000256" key="1">
    <source>
        <dbReference type="ARBA" id="ARBA00005234"/>
    </source>
</evidence>
<dbReference type="PANTHER" id="PTHR47456:SF6">
    <property type="entry name" value="SI:DKEY-31C13.1"/>
    <property type="match status" value="1"/>
</dbReference>
<dbReference type="AlphaFoldDB" id="A0A6F9DIV2"/>
<dbReference type="InterPro" id="IPR029309">
    <property type="entry name" value="CaRF"/>
</dbReference>
<keyword evidence="3" id="KW-0378">Hydrolase</keyword>
<dbReference type="GO" id="GO:0008234">
    <property type="term" value="F:cysteine-type peptidase activity"/>
    <property type="evidence" value="ECO:0007669"/>
    <property type="project" value="InterPro"/>
</dbReference>
<dbReference type="Pfam" id="PF15299">
    <property type="entry name" value="ALS2CR8"/>
    <property type="match status" value="1"/>
</dbReference>
<dbReference type="InterPro" id="IPR038765">
    <property type="entry name" value="Papain-like_cys_pep_sf"/>
</dbReference>
<organism evidence="5">
    <name type="scientific">Phallusia mammillata</name>
    <dbReference type="NCBI Taxonomy" id="59560"/>
    <lineage>
        <taxon>Eukaryota</taxon>
        <taxon>Metazoa</taxon>
        <taxon>Chordata</taxon>
        <taxon>Tunicata</taxon>
        <taxon>Ascidiacea</taxon>
        <taxon>Phlebobranchia</taxon>
        <taxon>Ascidiidae</taxon>
        <taxon>Phallusia</taxon>
    </lineage>
</organism>
<protein>
    <submittedName>
        <fullName evidence="5">Uncharacterized protein LOC100185158</fullName>
    </submittedName>
</protein>
<feature type="domain" description="Ubiquitin-like protease family profile" evidence="4">
    <location>
        <begin position="461"/>
        <end position="619"/>
    </location>
</feature>
<dbReference type="SUPFAM" id="SSF54001">
    <property type="entry name" value="Cysteine proteinases"/>
    <property type="match status" value="1"/>
</dbReference>
<evidence type="ECO:0000259" key="4">
    <source>
        <dbReference type="PROSITE" id="PS50600"/>
    </source>
</evidence>
<accession>A0A6F9DIV2</accession>
<dbReference type="PANTHER" id="PTHR47456">
    <property type="entry name" value="PHD-TYPE DOMAIN-CONTAINING PROTEIN"/>
    <property type="match status" value="1"/>
</dbReference>
<sequence length="647" mass="73939">MSLTIEVYDSGPEEETCSEKKVTPSANIVEYFVSKEEAERAINEFELSTSTKFIKLFRHKYDPTRSRIRWDPNTRIPFTIDQSAKLECQHGRDRDYERKEKRKSLKNGVLTHGGKRKYLRVEGSIKKNCRACISVLEIWTYPEYEIDELIKSKQTEGSKKLRELLNGNQSNLLKEYGCWVTFPSSNAHSGHVVGEAVEVTQPVDPRLITKINSLVDEGVFSAQEIKERLSSYVNNELFRDTKPPPLSNKRFHPTLKVIRNHYFRAFIDKKLDGNETPLNMKVLMTLDPLVVEKIANQKIAMSAKAIRPDPRNQISGIINRIRNNIQGVTSEADLVKARDELTSILQDIHHASDYSEDIDLVGSSLFEVSKSDPNLPVEATEEVTVLEPFYQVALDNSSFPATYAVEENVSGIGTTELQINLQPQFTPSIKQVTQNSLEQLLLKNGPHYLSLVQLKCLEPELDLEERQLVLLSDKNFKEGWLVDDVLNSYLWSLCQEYKHVLYASSEHSSLLQQDMAVPELWQDETINGKKYIFVPWNPTGAHWILLAVDVVKRTLMYLDPMQLSLDINDVLVKMAKDFMTKLMKDKFDIKIVALETKNRTLQEDVLGCGVLVCMYARWLASNQPLLNSGSDYAYRKEIFDCISGSLF</sequence>
<reference evidence="5" key="1">
    <citation type="submission" date="2020-04" db="EMBL/GenBank/DDBJ databases">
        <authorList>
            <person name="Neveu A P."/>
        </authorList>
    </citation>
    <scope>NUCLEOTIDE SEQUENCE</scope>
    <source>
        <tissue evidence="5">Whole embryo</tissue>
    </source>
</reference>
<comment type="similarity">
    <text evidence="1">Belongs to the peptidase C48 family.</text>
</comment>
<evidence type="ECO:0000256" key="2">
    <source>
        <dbReference type="ARBA" id="ARBA00022670"/>
    </source>
</evidence>
<dbReference type="GO" id="GO:0006508">
    <property type="term" value="P:proteolysis"/>
    <property type="evidence" value="ECO:0007669"/>
    <property type="project" value="UniProtKB-KW"/>
</dbReference>
<evidence type="ECO:0000256" key="3">
    <source>
        <dbReference type="ARBA" id="ARBA00022801"/>
    </source>
</evidence>
<dbReference type="EMBL" id="LR787056">
    <property type="protein sequence ID" value="CAB3262918.1"/>
    <property type="molecule type" value="mRNA"/>
</dbReference>
<name>A0A6F9DIV2_9ASCI</name>
<keyword evidence="2" id="KW-0645">Protease</keyword>
<dbReference type="PROSITE" id="PS50600">
    <property type="entry name" value="ULP_PROTEASE"/>
    <property type="match status" value="1"/>
</dbReference>
<dbReference type="Pfam" id="PF02902">
    <property type="entry name" value="Peptidase_C48"/>
    <property type="match status" value="1"/>
</dbReference>
<dbReference type="GO" id="GO:0003700">
    <property type="term" value="F:DNA-binding transcription factor activity"/>
    <property type="evidence" value="ECO:0007669"/>
    <property type="project" value="InterPro"/>
</dbReference>
<dbReference type="Gene3D" id="3.40.395.10">
    <property type="entry name" value="Adenoviral Proteinase, Chain A"/>
    <property type="match status" value="1"/>
</dbReference>
<evidence type="ECO:0000313" key="5">
    <source>
        <dbReference type="EMBL" id="CAB3262918.1"/>
    </source>
</evidence>